<evidence type="ECO:0000256" key="4">
    <source>
        <dbReference type="ARBA" id="ARBA00023002"/>
    </source>
</evidence>
<comment type="caution">
    <text evidence="7">The sequence shown here is derived from an EMBL/GenBank/DDBJ whole genome shotgun (WGS) entry which is preliminary data.</text>
</comment>
<dbReference type="Gene3D" id="3.60.130.10">
    <property type="entry name" value="Clavaminate synthase-like"/>
    <property type="match status" value="1"/>
</dbReference>
<organism evidence="7 8">
    <name type="scientific">Novosphingobium malaysiense</name>
    <dbReference type="NCBI Taxonomy" id="1348853"/>
    <lineage>
        <taxon>Bacteria</taxon>
        <taxon>Pseudomonadati</taxon>
        <taxon>Pseudomonadota</taxon>
        <taxon>Alphaproteobacteria</taxon>
        <taxon>Sphingomonadales</taxon>
        <taxon>Sphingomonadaceae</taxon>
        <taxon>Novosphingobium</taxon>
    </lineage>
</organism>
<protein>
    <recommendedName>
        <fullName evidence="6">TauD/TfdA-like domain-containing protein</fullName>
    </recommendedName>
</protein>
<dbReference type="GO" id="GO:0000908">
    <property type="term" value="F:taurine dioxygenase activity"/>
    <property type="evidence" value="ECO:0007669"/>
    <property type="project" value="TreeGrafter"/>
</dbReference>
<keyword evidence="2" id="KW-0479">Metal-binding</keyword>
<dbReference type="GO" id="GO:0005737">
    <property type="term" value="C:cytoplasm"/>
    <property type="evidence" value="ECO:0007669"/>
    <property type="project" value="TreeGrafter"/>
</dbReference>
<accession>A0A0B1ZQC9</accession>
<evidence type="ECO:0000256" key="3">
    <source>
        <dbReference type="ARBA" id="ARBA00022964"/>
    </source>
</evidence>
<sequence>MALLGISDLRDDLEFGAKVTGLTRSALEDACVRSNLKHLLEDRGVIVFKGLEQTSEMQVRLSEVFGPLKEHPVKSVDRADRDNLPGVIVIAVGPGSGIVEIDGKPLVTWQPWHFDHAYNDELMYAAVLRSIKIAKDGGRTAFADGIQIYNDMSPEMREAAESLNVLYNLDLRYDRQRFGLPQNFRLVKNHASSMSADNENARCAVHPAVWERPTGEKVFHMCGYGCRGLEGDRSDAAFERLAEVWDEAERAMKPYFHEWEEGDMVVWDNLRVLHTATGSNPEEPREVHRTTIKGDYGLGRWEQETRESETV</sequence>
<dbReference type="PANTHER" id="PTHR30468">
    <property type="entry name" value="ALPHA-KETOGLUTARATE-DEPENDENT SULFONATE DIOXYGENASE"/>
    <property type="match status" value="1"/>
</dbReference>
<name>A0A0B1ZQC9_9SPHN</name>
<dbReference type="Proteomes" id="UP000031057">
    <property type="component" value="Unassembled WGS sequence"/>
</dbReference>
<dbReference type="InterPro" id="IPR051323">
    <property type="entry name" value="AtsK-like"/>
</dbReference>
<comment type="similarity">
    <text evidence="1">Belongs to the TfdA dioxygenase family.</text>
</comment>
<evidence type="ECO:0000256" key="1">
    <source>
        <dbReference type="ARBA" id="ARBA00005896"/>
    </source>
</evidence>
<dbReference type="OrthoDB" id="7209371at2"/>
<evidence type="ECO:0000256" key="5">
    <source>
        <dbReference type="ARBA" id="ARBA00023004"/>
    </source>
</evidence>
<dbReference type="GO" id="GO:0006790">
    <property type="term" value="P:sulfur compound metabolic process"/>
    <property type="evidence" value="ECO:0007669"/>
    <property type="project" value="TreeGrafter"/>
</dbReference>
<reference evidence="7 8" key="1">
    <citation type="submission" date="2014-10" db="EMBL/GenBank/DDBJ databases">
        <title>Genome sequence of Novosphingobium malaysiense MUSC 273(T).</title>
        <authorList>
            <person name="Lee L.-H."/>
        </authorList>
    </citation>
    <scope>NUCLEOTIDE SEQUENCE [LARGE SCALE GENOMIC DNA]</scope>
    <source>
        <strain evidence="7 8">MUSC 273</strain>
    </source>
</reference>
<evidence type="ECO:0000256" key="2">
    <source>
        <dbReference type="ARBA" id="ARBA00022723"/>
    </source>
</evidence>
<dbReference type="Pfam" id="PF02668">
    <property type="entry name" value="TauD"/>
    <property type="match status" value="1"/>
</dbReference>
<evidence type="ECO:0000259" key="6">
    <source>
        <dbReference type="Pfam" id="PF02668"/>
    </source>
</evidence>
<keyword evidence="4" id="KW-0560">Oxidoreductase</keyword>
<dbReference type="AlphaFoldDB" id="A0A0B1ZQC9"/>
<dbReference type="SUPFAM" id="SSF51197">
    <property type="entry name" value="Clavaminate synthase-like"/>
    <property type="match status" value="1"/>
</dbReference>
<gene>
    <name evidence="7" type="ORF">LK12_11590</name>
</gene>
<dbReference type="EMBL" id="JTDI01000003">
    <property type="protein sequence ID" value="KHK91469.1"/>
    <property type="molecule type" value="Genomic_DNA"/>
</dbReference>
<keyword evidence="8" id="KW-1185">Reference proteome</keyword>
<keyword evidence="3" id="KW-0223">Dioxygenase</keyword>
<evidence type="ECO:0000313" key="8">
    <source>
        <dbReference type="Proteomes" id="UP000031057"/>
    </source>
</evidence>
<proteinExistence type="inferred from homology"/>
<dbReference type="RefSeq" id="WP_039283667.1">
    <property type="nucleotide sequence ID" value="NZ_JTDI01000003.1"/>
</dbReference>
<evidence type="ECO:0000313" key="7">
    <source>
        <dbReference type="EMBL" id="KHK91469.1"/>
    </source>
</evidence>
<keyword evidence="5" id="KW-0408">Iron</keyword>
<dbReference type="STRING" id="1348853.LK12_11590"/>
<feature type="domain" description="TauD/TfdA-like" evidence="6">
    <location>
        <begin position="15"/>
        <end position="291"/>
    </location>
</feature>
<dbReference type="InterPro" id="IPR042098">
    <property type="entry name" value="TauD-like_sf"/>
</dbReference>
<dbReference type="InterPro" id="IPR003819">
    <property type="entry name" value="TauD/TfdA-like"/>
</dbReference>
<dbReference type="PANTHER" id="PTHR30468:SF1">
    <property type="entry name" value="ALPHA-KETOGLUTARATE-DEPENDENT SULFONATE DIOXYGENASE"/>
    <property type="match status" value="1"/>
</dbReference>
<dbReference type="GO" id="GO:0046872">
    <property type="term" value="F:metal ion binding"/>
    <property type="evidence" value="ECO:0007669"/>
    <property type="project" value="UniProtKB-KW"/>
</dbReference>